<keyword evidence="3" id="KW-1185">Reference proteome</keyword>
<keyword evidence="1" id="KW-0732">Signal</keyword>
<organism evidence="2 3">
    <name type="scientific">Colletotrichum melonis</name>
    <dbReference type="NCBI Taxonomy" id="1209925"/>
    <lineage>
        <taxon>Eukaryota</taxon>
        <taxon>Fungi</taxon>
        <taxon>Dikarya</taxon>
        <taxon>Ascomycota</taxon>
        <taxon>Pezizomycotina</taxon>
        <taxon>Sordariomycetes</taxon>
        <taxon>Hypocreomycetidae</taxon>
        <taxon>Glomerellales</taxon>
        <taxon>Glomerellaceae</taxon>
        <taxon>Colletotrichum</taxon>
        <taxon>Colletotrichum acutatum species complex</taxon>
    </lineage>
</organism>
<dbReference type="EMBL" id="MLGG01000024">
    <property type="protein sequence ID" value="KAK1455410.1"/>
    <property type="molecule type" value="Genomic_DNA"/>
</dbReference>
<evidence type="ECO:0000313" key="2">
    <source>
        <dbReference type="EMBL" id="KAK1455410.1"/>
    </source>
</evidence>
<reference evidence="2 3" key="1">
    <citation type="submission" date="2016-10" db="EMBL/GenBank/DDBJ databases">
        <title>The genome sequence of Colletotrichum fioriniae PJ7.</title>
        <authorList>
            <person name="Baroncelli R."/>
        </authorList>
    </citation>
    <scope>NUCLEOTIDE SEQUENCE [LARGE SCALE GENOMIC DNA]</scope>
    <source>
        <strain evidence="2">Col 31</strain>
    </source>
</reference>
<feature type="chain" id="PRO_5042508431" evidence="1">
    <location>
        <begin position="27"/>
        <end position="224"/>
    </location>
</feature>
<name>A0AAI9XPH0_9PEZI</name>
<feature type="signal peptide" evidence="1">
    <location>
        <begin position="1"/>
        <end position="26"/>
    </location>
</feature>
<evidence type="ECO:0000256" key="1">
    <source>
        <dbReference type="SAM" id="SignalP"/>
    </source>
</evidence>
<feature type="non-terminal residue" evidence="2">
    <location>
        <position position="1"/>
    </location>
</feature>
<comment type="caution">
    <text evidence="2">The sequence shown here is derived from an EMBL/GenBank/DDBJ whole genome shotgun (WGS) entry which is preliminary data.</text>
</comment>
<evidence type="ECO:0000313" key="3">
    <source>
        <dbReference type="Proteomes" id="UP001239795"/>
    </source>
</evidence>
<dbReference type="AlphaFoldDB" id="A0AAI9XPH0"/>
<accession>A0AAI9XPH0</accession>
<proteinExistence type="predicted"/>
<gene>
    <name evidence="2" type="ORF">CMEL01_04170</name>
</gene>
<sequence>RCLPFIKYAACSFLALLYYANSRVEAAPDLPPHLLVPARVGGQIPHHILLLVEGQGAPYIFPHVHNMAGIGGISGSVEHDFQAGVDMPDLDVRAGPAVHGVRTVAQPDSAPPEGTAPLLGRAHVGHDGQGVEGAPEAALGDVGSDEDGKNLCELWYGKYDGSFMMHQTTTDMRGRRAARYWPFWPFLRKSLRRHQSSEPLRLRKAASDLCGRPLPSTFPAGAAA</sequence>
<dbReference type="Proteomes" id="UP001239795">
    <property type="component" value="Unassembled WGS sequence"/>
</dbReference>
<protein>
    <submittedName>
        <fullName evidence="2">Uncharacterized protein</fullName>
    </submittedName>
</protein>